<dbReference type="InterPro" id="IPR026004">
    <property type="entry name" value="Septum_form"/>
</dbReference>
<feature type="compositionally biased region" description="Low complexity" evidence="1">
    <location>
        <begin position="53"/>
        <end position="72"/>
    </location>
</feature>
<evidence type="ECO:0000313" key="6">
    <source>
        <dbReference type="Proteomes" id="UP000274841"/>
    </source>
</evidence>
<dbReference type="AlphaFoldDB" id="A0A3Q9J884"/>
<sequence>MTTPAGWYDDGSGNRRWWDGLSWTEHVVTGHPAAVTESEVTTSTAEDAHVAADPTAPAAATDPGVPTTAATGQPLGTVADLEPAPFAPPYTLAHQMPASPAGTVPSNGAISAPYGGYPAASWPTPSTPQARPGVPVVGIIGLAAVVIGVVCACIPVIAIAGWALLAVGFVMSLVSLFLRGRKWPGITGLALAVIGAVLAAAVSLLLLAATSSDGASSAIPSERPTDGGTSTERPDPSAIEGAEMTNFADLEVGDCLPLVVYDEDELVFELPVVPCEQPHTDEVFFIYDVEDGEFPGDDALTETSWNGCYEAFQAYVGTSYEASELDFYNYQPTKGTWIREGDRTVQCILFSYDDVTGTLRDSGR</sequence>
<evidence type="ECO:0008006" key="7">
    <source>
        <dbReference type="Google" id="ProtNLM"/>
    </source>
</evidence>
<evidence type="ECO:0000256" key="1">
    <source>
        <dbReference type="SAM" id="MobiDB-lite"/>
    </source>
</evidence>
<dbReference type="RefSeq" id="WP_164734144.1">
    <property type="nucleotide sequence ID" value="NZ_CP031422.1"/>
</dbReference>
<evidence type="ECO:0000313" key="5">
    <source>
        <dbReference type="EMBL" id="AZS39989.1"/>
    </source>
</evidence>
<feature type="transmembrane region" description="Helical" evidence="2">
    <location>
        <begin position="189"/>
        <end position="209"/>
    </location>
</feature>
<gene>
    <name evidence="5" type="ORF">CVS54_01307</name>
</gene>
<feature type="domain" description="Septum formation-related" evidence="4">
    <location>
        <begin position="266"/>
        <end position="355"/>
    </location>
</feature>
<dbReference type="KEGG" id="moy:CVS54_01307"/>
<evidence type="ECO:0000259" key="3">
    <source>
        <dbReference type="Pfam" id="PF10708"/>
    </source>
</evidence>
<evidence type="ECO:0000256" key="2">
    <source>
        <dbReference type="SAM" id="Phobius"/>
    </source>
</evidence>
<dbReference type="InterPro" id="IPR018929">
    <property type="entry name" value="DUF2510"/>
</dbReference>
<reference evidence="5 6" key="1">
    <citation type="submission" date="2018-08" db="EMBL/GenBank/DDBJ databases">
        <title>Microbacterium oxydans strain HG3.</title>
        <authorList>
            <person name="ORTET P."/>
        </authorList>
    </citation>
    <scope>NUCLEOTIDE SEQUENCE [LARGE SCALE GENOMIC DNA]</scope>
    <source>
        <strain evidence="5 6">HG3</strain>
    </source>
</reference>
<feature type="region of interest" description="Disordered" evidence="1">
    <location>
        <begin position="214"/>
        <end position="237"/>
    </location>
</feature>
<evidence type="ECO:0000259" key="4">
    <source>
        <dbReference type="Pfam" id="PF13845"/>
    </source>
</evidence>
<dbReference type="Pfam" id="PF13845">
    <property type="entry name" value="Septum_form"/>
    <property type="match status" value="1"/>
</dbReference>
<feature type="transmembrane region" description="Helical" evidence="2">
    <location>
        <begin position="133"/>
        <end position="150"/>
    </location>
</feature>
<feature type="region of interest" description="Disordered" evidence="1">
    <location>
        <begin position="53"/>
        <end position="76"/>
    </location>
</feature>
<feature type="domain" description="DUF2510" evidence="3">
    <location>
        <begin position="5"/>
        <end position="34"/>
    </location>
</feature>
<organism evidence="5 6">
    <name type="scientific">Microbacterium oxydans</name>
    <dbReference type="NCBI Taxonomy" id="82380"/>
    <lineage>
        <taxon>Bacteria</taxon>
        <taxon>Bacillati</taxon>
        <taxon>Actinomycetota</taxon>
        <taxon>Actinomycetes</taxon>
        <taxon>Micrococcales</taxon>
        <taxon>Microbacteriaceae</taxon>
        <taxon>Microbacterium</taxon>
    </lineage>
</organism>
<feature type="transmembrane region" description="Helical" evidence="2">
    <location>
        <begin position="156"/>
        <end position="177"/>
    </location>
</feature>
<keyword evidence="2" id="KW-0472">Membrane</keyword>
<name>A0A3Q9J884_9MICO</name>
<keyword evidence="2" id="KW-1133">Transmembrane helix</keyword>
<accession>A0A3Q9J884</accession>
<dbReference type="EMBL" id="CP031422">
    <property type="protein sequence ID" value="AZS39989.1"/>
    <property type="molecule type" value="Genomic_DNA"/>
</dbReference>
<dbReference type="Proteomes" id="UP000274841">
    <property type="component" value="Chromosome"/>
</dbReference>
<proteinExistence type="predicted"/>
<protein>
    <recommendedName>
        <fullName evidence="7">DUF2510 domain-containing protein</fullName>
    </recommendedName>
</protein>
<dbReference type="Pfam" id="PF10708">
    <property type="entry name" value="DUF2510"/>
    <property type="match status" value="1"/>
</dbReference>
<keyword evidence="2" id="KW-0812">Transmembrane</keyword>